<name>A0A1J4KWR3_9EUKA</name>
<feature type="transmembrane region" description="Helical" evidence="10">
    <location>
        <begin position="181"/>
        <end position="198"/>
    </location>
</feature>
<dbReference type="PANTHER" id="PTHR10050:SF46">
    <property type="entry name" value="PROTEIN O-MANNOSYL-TRANSFERASE 2"/>
    <property type="match status" value="1"/>
</dbReference>
<keyword evidence="4 12" id="KW-0328">Glycosyltransferase</keyword>
<dbReference type="InterPro" id="IPR003342">
    <property type="entry name" value="ArnT-like_N"/>
</dbReference>
<evidence type="ECO:0000256" key="3">
    <source>
        <dbReference type="ARBA" id="ARBA00007222"/>
    </source>
</evidence>
<keyword evidence="13" id="KW-1185">Reference proteome</keyword>
<keyword evidence="7 10" id="KW-1133">Transmembrane helix</keyword>
<feature type="transmembrane region" description="Helical" evidence="10">
    <location>
        <begin position="62"/>
        <end position="81"/>
    </location>
</feature>
<feature type="transmembrane region" description="Helical" evidence="10">
    <location>
        <begin position="230"/>
        <end position="263"/>
    </location>
</feature>
<dbReference type="UniPathway" id="UPA00378"/>
<evidence type="ECO:0000256" key="1">
    <source>
        <dbReference type="ARBA" id="ARBA00004127"/>
    </source>
</evidence>
<gene>
    <name evidence="12" type="ORF">TRFO_13899</name>
</gene>
<organism evidence="12 13">
    <name type="scientific">Tritrichomonas foetus</name>
    <dbReference type="NCBI Taxonomy" id="1144522"/>
    <lineage>
        <taxon>Eukaryota</taxon>
        <taxon>Metamonada</taxon>
        <taxon>Parabasalia</taxon>
        <taxon>Tritrichomonadida</taxon>
        <taxon>Tritrichomonadidae</taxon>
        <taxon>Tritrichomonas</taxon>
    </lineage>
</organism>
<dbReference type="GeneID" id="94832228"/>
<evidence type="ECO:0000313" key="12">
    <source>
        <dbReference type="EMBL" id="OHT15729.1"/>
    </source>
</evidence>
<dbReference type="EMBL" id="MLAK01000197">
    <property type="protein sequence ID" value="OHT15729.1"/>
    <property type="molecule type" value="Genomic_DNA"/>
</dbReference>
<comment type="pathway">
    <text evidence="2">Protein modification; protein glycosylation.</text>
</comment>
<feature type="compositionally biased region" description="Polar residues" evidence="9">
    <location>
        <begin position="15"/>
        <end position="24"/>
    </location>
</feature>
<evidence type="ECO:0000256" key="9">
    <source>
        <dbReference type="SAM" id="MobiDB-lite"/>
    </source>
</evidence>
<dbReference type="AlphaFoldDB" id="A0A1J4KWR3"/>
<dbReference type="GO" id="GO:0004169">
    <property type="term" value="F:dolichyl-phosphate-mannose-protein mannosyltransferase activity"/>
    <property type="evidence" value="ECO:0007669"/>
    <property type="project" value="TreeGrafter"/>
</dbReference>
<protein>
    <submittedName>
        <fullName evidence="12">Dolichyl-phosphate-mannose-protein mannosyltransferase</fullName>
    </submittedName>
</protein>
<evidence type="ECO:0000256" key="4">
    <source>
        <dbReference type="ARBA" id="ARBA00022676"/>
    </source>
</evidence>
<feature type="region of interest" description="Disordered" evidence="9">
    <location>
        <begin position="1"/>
        <end position="40"/>
    </location>
</feature>
<evidence type="ECO:0000256" key="5">
    <source>
        <dbReference type="ARBA" id="ARBA00022679"/>
    </source>
</evidence>
<keyword evidence="6 10" id="KW-0812">Transmembrane</keyword>
<feature type="transmembrane region" description="Helical" evidence="10">
    <location>
        <begin position="205"/>
        <end position="224"/>
    </location>
</feature>
<dbReference type="PANTHER" id="PTHR10050">
    <property type="entry name" value="DOLICHYL-PHOSPHATE-MANNOSE--PROTEIN MANNOSYLTRANSFERASE"/>
    <property type="match status" value="1"/>
</dbReference>
<evidence type="ECO:0000313" key="13">
    <source>
        <dbReference type="Proteomes" id="UP000179807"/>
    </source>
</evidence>
<dbReference type="Pfam" id="PF02366">
    <property type="entry name" value="PMT"/>
    <property type="match status" value="1"/>
</dbReference>
<feature type="domain" description="ArnT-like N-terminal" evidence="11">
    <location>
        <begin position="68"/>
        <end position="262"/>
    </location>
</feature>
<evidence type="ECO:0000256" key="8">
    <source>
        <dbReference type="ARBA" id="ARBA00023136"/>
    </source>
</evidence>
<proteinExistence type="inferred from homology"/>
<evidence type="ECO:0000259" key="11">
    <source>
        <dbReference type="Pfam" id="PF02366"/>
    </source>
</evidence>
<feature type="transmembrane region" description="Helical" evidence="10">
    <location>
        <begin position="270"/>
        <end position="290"/>
    </location>
</feature>
<sequence length="494" mass="57167">MKSENFQPNPDEELQNTPKSNVTQNEDEPNTEEEKKKSEVSDAIDNLNEPSDIIIPFNWNGYDAFCLMILIFFGVFSRFWIIQYPRHMVYREEHQIHIINSYLNGSFFLDTEPPFASMLMAGVAWLSDYNLTYSLPRTEVNYSYHDMQYVTLRSTPAFFSTIVIPVAFYIVRSFGGSRLSAFSAGLFTLFDFLLISLGRNIFTDGIIQFLVTFSIFLISVSNHFRPNSSSWITIVILESIFVGLSISSTISALGLLIFAFFFYRKNIFGILANLIIPLSIFILCFCYQVILMPYHSQYDHILSDNYQIELFNLNQEISIKHLTILPRAIELIQQMFVLRKDISTSEQSEWFYWPFMGDSWFVLWTQLGRYVSCFGNVAIWWPICFSIVICFVKFCFTAKLTTKSQLLSFGYLFSLLFFAFGLSQRGLCDYEIPLLFGIFTLALFIDEELSESAGGFVFTAIIAISGFLFVLWAPLVYGYENFDKRFLPYFASFD</sequence>
<dbReference type="InterPro" id="IPR027005">
    <property type="entry name" value="PMT-like"/>
</dbReference>
<dbReference type="Proteomes" id="UP000179807">
    <property type="component" value="Unassembled WGS sequence"/>
</dbReference>
<feature type="transmembrane region" description="Helical" evidence="10">
    <location>
        <begin position="406"/>
        <end position="423"/>
    </location>
</feature>
<comment type="similarity">
    <text evidence="3">Belongs to the glycosyltransferase 39 family.</text>
</comment>
<accession>A0A1J4KWR3</accession>
<comment type="caution">
    <text evidence="12">The sequence shown here is derived from an EMBL/GenBank/DDBJ whole genome shotgun (WGS) entry which is preliminary data.</text>
</comment>
<dbReference type="GO" id="GO:0016020">
    <property type="term" value="C:membrane"/>
    <property type="evidence" value="ECO:0007669"/>
    <property type="project" value="InterPro"/>
</dbReference>
<evidence type="ECO:0000256" key="6">
    <source>
        <dbReference type="ARBA" id="ARBA00022692"/>
    </source>
</evidence>
<keyword evidence="5" id="KW-0808">Transferase</keyword>
<dbReference type="VEuPathDB" id="TrichDB:TRFO_13899"/>
<dbReference type="GO" id="GO:0012505">
    <property type="term" value="C:endomembrane system"/>
    <property type="evidence" value="ECO:0007669"/>
    <property type="project" value="UniProtKB-SubCell"/>
</dbReference>
<keyword evidence="8 10" id="KW-0472">Membrane</keyword>
<comment type="subcellular location">
    <subcellularLocation>
        <location evidence="1">Endomembrane system</location>
        <topology evidence="1">Multi-pass membrane protein</topology>
    </subcellularLocation>
</comment>
<evidence type="ECO:0000256" key="10">
    <source>
        <dbReference type="SAM" id="Phobius"/>
    </source>
</evidence>
<dbReference type="RefSeq" id="XP_068368865.1">
    <property type="nucleotide sequence ID" value="XM_068497524.1"/>
</dbReference>
<dbReference type="OrthoDB" id="292747at2759"/>
<feature type="transmembrane region" description="Helical" evidence="10">
    <location>
        <begin position="379"/>
        <end position="400"/>
    </location>
</feature>
<reference evidence="12" key="1">
    <citation type="submission" date="2016-10" db="EMBL/GenBank/DDBJ databases">
        <authorList>
            <person name="Benchimol M."/>
            <person name="Almeida L.G."/>
            <person name="Vasconcelos A.T."/>
            <person name="Perreira-Neves A."/>
            <person name="Rosa I.A."/>
            <person name="Tasca T."/>
            <person name="Bogo M.R."/>
            <person name="de Souza W."/>
        </authorList>
    </citation>
    <scope>NUCLEOTIDE SEQUENCE [LARGE SCALE GENOMIC DNA]</scope>
    <source>
        <strain evidence="12">K</strain>
    </source>
</reference>
<evidence type="ECO:0000256" key="2">
    <source>
        <dbReference type="ARBA" id="ARBA00004922"/>
    </source>
</evidence>
<feature type="transmembrane region" description="Helical" evidence="10">
    <location>
        <begin position="157"/>
        <end position="175"/>
    </location>
</feature>
<feature type="transmembrane region" description="Helical" evidence="10">
    <location>
        <begin position="457"/>
        <end position="477"/>
    </location>
</feature>
<evidence type="ECO:0000256" key="7">
    <source>
        <dbReference type="ARBA" id="ARBA00022989"/>
    </source>
</evidence>